<evidence type="ECO:0000313" key="1">
    <source>
        <dbReference type="EMBL" id="NBJ93858.1"/>
    </source>
</evidence>
<evidence type="ECO:0000313" key="2">
    <source>
        <dbReference type="Proteomes" id="UP001154420"/>
    </source>
</evidence>
<dbReference type="EMBL" id="QZDT01000025">
    <property type="protein sequence ID" value="NBJ93858.1"/>
    <property type="molecule type" value="Genomic_DNA"/>
</dbReference>
<dbReference type="OrthoDB" id="2050472at2"/>
<reference evidence="1" key="1">
    <citation type="submission" date="2018-09" db="EMBL/GenBank/DDBJ databases">
        <title>Murine metabolic-syndrome-specific gut microbial biobank.</title>
        <authorList>
            <person name="Liu C."/>
        </authorList>
    </citation>
    <scope>NUCLEOTIDE SEQUENCE</scope>
    <source>
        <strain evidence="1">D42-62</strain>
    </source>
</reference>
<protein>
    <submittedName>
        <fullName evidence="1">Leucine-rich repeat domain-containing protein</fullName>
    </submittedName>
</protein>
<dbReference type="Gene3D" id="3.80.10.10">
    <property type="entry name" value="Ribonuclease Inhibitor"/>
    <property type="match status" value="1"/>
</dbReference>
<organism evidence="1 2">
    <name type="scientific">Parablautia muri</name>
    <dbReference type="NCBI Taxonomy" id="2320879"/>
    <lineage>
        <taxon>Bacteria</taxon>
        <taxon>Bacillati</taxon>
        <taxon>Bacillota</taxon>
        <taxon>Clostridia</taxon>
        <taxon>Lachnospirales</taxon>
        <taxon>Lachnospiraceae</taxon>
        <taxon>Parablautia</taxon>
    </lineage>
</organism>
<sequence length="308" mass="35123">MRVLVTEMGIDMEKELEIEGGKLCYQVCGDEITVKSCQVHNSKVKLPDKIEDLSVTKLHKKAFLSSKLLKEVWLPKGLKEIGDWAFAYCSALESVWVPGEEFTIGKDIFKDCNQLSRICRLGADGLMEEQVGRLLGVVPVRLEADYLFTPAQAGDEQWLKRFDDKLKEFLALPDEDGFTKMVYCGEEDIVANVEYYLAERRREKARLCFLRLINHVGLDEKFAGELSAYLAGKTKGCPSEAAWEVVFGEHGNEQAYYDVFTKSGCLTEENYDVLLQQMGENYPEMKGYLMRYKSQEMEKADFFDALSL</sequence>
<dbReference type="Pfam" id="PF13306">
    <property type="entry name" value="LRR_5"/>
    <property type="match status" value="1"/>
</dbReference>
<gene>
    <name evidence="1" type="ORF">D5281_14945</name>
</gene>
<dbReference type="AlphaFoldDB" id="A0A9X5BHF6"/>
<dbReference type="InterPro" id="IPR032675">
    <property type="entry name" value="LRR_dom_sf"/>
</dbReference>
<comment type="caution">
    <text evidence="1">The sequence shown here is derived from an EMBL/GenBank/DDBJ whole genome shotgun (WGS) entry which is preliminary data.</text>
</comment>
<accession>A0A9X5BHF6</accession>
<name>A0A9X5BHF6_9FIRM</name>
<keyword evidence="2" id="KW-1185">Reference proteome</keyword>
<dbReference type="Proteomes" id="UP001154420">
    <property type="component" value="Unassembled WGS sequence"/>
</dbReference>
<dbReference type="InterPro" id="IPR026906">
    <property type="entry name" value="LRR_5"/>
</dbReference>
<proteinExistence type="predicted"/>